<evidence type="ECO:0000256" key="16">
    <source>
        <dbReference type="SAM" id="SignalP"/>
    </source>
</evidence>
<evidence type="ECO:0000256" key="13">
    <source>
        <dbReference type="ARBA" id="ARBA00044502"/>
    </source>
</evidence>
<dbReference type="Gene3D" id="2.70.50.70">
    <property type="match status" value="1"/>
</dbReference>
<dbReference type="GO" id="GO:0046872">
    <property type="term" value="F:metal ion binding"/>
    <property type="evidence" value="ECO:0007669"/>
    <property type="project" value="UniProtKB-KW"/>
</dbReference>
<name>A0A9W8GP84_9FUNG</name>
<evidence type="ECO:0000256" key="15">
    <source>
        <dbReference type="ARBA" id="ARBA00047174"/>
    </source>
</evidence>
<feature type="signal peptide" evidence="16">
    <location>
        <begin position="1"/>
        <end position="24"/>
    </location>
</feature>
<evidence type="ECO:0000256" key="4">
    <source>
        <dbReference type="ARBA" id="ARBA00022723"/>
    </source>
</evidence>
<evidence type="ECO:0000256" key="14">
    <source>
        <dbReference type="ARBA" id="ARBA00045077"/>
    </source>
</evidence>
<dbReference type="PANTHER" id="PTHR33353">
    <property type="entry name" value="PUTATIVE (AFU_ORTHOLOGUE AFUA_1G12560)-RELATED"/>
    <property type="match status" value="1"/>
</dbReference>
<keyword evidence="10" id="KW-1015">Disulfide bond</keyword>
<dbReference type="InterPro" id="IPR005103">
    <property type="entry name" value="AA9_LPMO"/>
</dbReference>
<dbReference type="CDD" id="cd21175">
    <property type="entry name" value="LPMO_AA9"/>
    <property type="match status" value="1"/>
</dbReference>
<comment type="catalytic activity">
    <reaction evidence="14">
        <text>[(1-&gt;4)-beta-D-glucosyl]n+m + reduced acceptor + O2 = 4-dehydro-beta-D-glucosyl-[(1-&gt;4)-beta-D-glucosyl]n-1 + [(1-&gt;4)-beta-D-glucosyl]m + acceptor + H2O.</text>
        <dbReference type="EC" id="1.14.99.56"/>
    </reaction>
</comment>
<comment type="similarity">
    <text evidence="13">Belongs to the polysaccharide monooxygenase AA9 family.</text>
</comment>
<evidence type="ECO:0000256" key="2">
    <source>
        <dbReference type="ARBA" id="ARBA00004613"/>
    </source>
</evidence>
<evidence type="ECO:0000259" key="17">
    <source>
        <dbReference type="Pfam" id="PF03443"/>
    </source>
</evidence>
<keyword evidence="6" id="KW-0136">Cellulose degradation</keyword>
<evidence type="ECO:0000256" key="1">
    <source>
        <dbReference type="ARBA" id="ARBA00001973"/>
    </source>
</evidence>
<keyword evidence="12" id="KW-0624">Polysaccharide degradation</keyword>
<comment type="cofactor">
    <cofactor evidence="1">
        <name>Cu(2+)</name>
        <dbReference type="ChEBI" id="CHEBI:29036"/>
    </cofactor>
</comment>
<dbReference type="EC" id="1.14.99.56" evidence="15"/>
<reference evidence="18" key="1">
    <citation type="submission" date="2022-07" db="EMBL/GenBank/DDBJ databases">
        <title>Phylogenomic reconstructions and comparative analyses of Kickxellomycotina fungi.</title>
        <authorList>
            <person name="Reynolds N.K."/>
            <person name="Stajich J.E."/>
            <person name="Barry K."/>
            <person name="Grigoriev I.V."/>
            <person name="Crous P."/>
            <person name="Smith M.E."/>
        </authorList>
    </citation>
    <scope>NUCLEOTIDE SEQUENCE</scope>
    <source>
        <strain evidence="18">CBS 109367</strain>
    </source>
</reference>
<evidence type="ECO:0000256" key="11">
    <source>
        <dbReference type="ARBA" id="ARBA00023277"/>
    </source>
</evidence>
<dbReference type="Proteomes" id="UP001151516">
    <property type="component" value="Unassembled WGS sequence"/>
</dbReference>
<evidence type="ECO:0000313" key="18">
    <source>
        <dbReference type="EMBL" id="KAJ2690728.1"/>
    </source>
</evidence>
<evidence type="ECO:0000256" key="9">
    <source>
        <dbReference type="ARBA" id="ARBA00023033"/>
    </source>
</evidence>
<evidence type="ECO:0000256" key="7">
    <source>
        <dbReference type="ARBA" id="ARBA00023002"/>
    </source>
</evidence>
<gene>
    <name evidence="18" type="ORF">IWW39_000530</name>
</gene>
<accession>A0A9W8GP84</accession>
<dbReference type="AlphaFoldDB" id="A0A9W8GP84"/>
<proteinExistence type="inferred from homology"/>
<sequence length="238" mass="26471">MRHTLSDYSIVLALVAMLLDVVTAHTKLYFVGTKDGMHPRRKFIRPSMGNGPIRDLNDPLLLCRSLGMDPKRTEIMPVVAGTEVIVEWHHFNDTKADNVISPSHQGPCLVYMAPLESNGLGNSWFKIYEQGFNVERNMWCTDIVRENHGKLSVKIPTKISNGEYILRPEIIALHNARRLGEAQFYPSCVQLSVTGATGGSPKMYSIDKLYSPTEPGILFDKKNGGASYVIPGPPVYSP</sequence>
<feature type="domain" description="Auxiliary Activity family 9 catalytic" evidence="17">
    <location>
        <begin position="43"/>
        <end position="222"/>
    </location>
</feature>
<keyword evidence="8" id="KW-0186">Copper</keyword>
<dbReference type="GO" id="GO:0004497">
    <property type="term" value="F:monooxygenase activity"/>
    <property type="evidence" value="ECO:0007669"/>
    <property type="project" value="UniProtKB-KW"/>
</dbReference>
<evidence type="ECO:0000256" key="3">
    <source>
        <dbReference type="ARBA" id="ARBA00022525"/>
    </source>
</evidence>
<dbReference type="PANTHER" id="PTHR33353:SF10">
    <property type="entry name" value="ENDO-BETA-1,4-GLUCANASE D"/>
    <property type="match status" value="1"/>
</dbReference>
<evidence type="ECO:0000256" key="8">
    <source>
        <dbReference type="ARBA" id="ARBA00023008"/>
    </source>
</evidence>
<dbReference type="InterPro" id="IPR049892">
    <property type="entry name" value="AA9"/>
</dbReference>
<keyword evidence="19" id="KW-1185">Reference proteome</keyword>
<evidence type="ECO:0000256" key="6">
    <source>
        <dbReference type="ARBA" id="ARBA00023001"/>
    </source>
</evidence>
<keyword evidence="9" id="KW-0503">Monooxygenase</keyword>
<comment type="subcellular location">
    <subcellularLocation>
        <location evidence="2">Secreted</location>
    </subcellularLocation>
</comment>
<dbReference type="GO" id="GO:0005576">
    <property type="term" value="C:extracellular region"/>
    <property type="evidence" value="ECO:0007669"/>
    <property type="project" value="UniProtKB-SubCell"/>
</dbReference>
<dbReference type="Pfam" id="PF03443">
    <property type="entry name" value="AA9"/>
    <property type="match status" value="1"/>
</dbReference>
<evidence type="ECO:0000313" key="19">
    <source>
        <dbReference type="Proteomes" id="UP001151516"/>
    </source>
</evidence>
<keyword evidence="3" id="KW-0964">Secreted</keyword>
<protein>
    <recommendedName>
        <fullName evidence="15">lytic cellulose monooxygenase (C4-dehydrogenating)</fullName>
        <ecNumber evidence="15">1.14.99.56</ecNumber>
    </recommendedName>
</protein>
<evidence type="ECO:0000256" key="10">
    <source>
        <dbReference type="ARBA" id="ARBA00023157"/>
    </source>
</evidence>
<keyword evidence="5 16" id="KW-0732">Signal</keyword>
<dbReference type="EMBL" id="JANBTX010000008">
    <property type="protein sequence ID" value="KAJ2690728.1"/>
    <property type="molecule type" value="Genomic_DNA"/>
</dbReference>
<organism evidence="18 19">
    <name type="scientific">Coemansia spiralis</name>
    <dbReference type="NCBI Taxonomy" id="417178"/>
    <lineage>
        <taxon>Eukaryota</taxon>
        <taxon>Fungi</taxon>
        <taxon>Fungi incertae sedis</taxon>
        <taxon>Zoopagomycota</taxon>
        <taxon>Kickxellomycotina</taxon>
        <taxon>Kickxellomycetes</taxon>
        <taxon>Kickxellales</taxon>
        <taxon>Kickxellaceae</taxon>
        <taxon>Coemansia</taxon>
    </lineage>
</organism>
<keyword evidence="4" id="KW-0479">Metal-binding</keyword>
<keyword evidence="7" id="KW-0560">Oxidoreductase</keyword>
<keyword evidence="11" id="KW-0119">Carbohydrate metabolism</keyword>
<dbReference type="OrthoDB" id="4849160at2759"/>
<comment type="caution">
    <text evidence="18">The sequence shown here is derived from an EMBL/GenBank/DDBJ whole genome shotgun (WGS) entry which is preliminary data.</text>
</comment>
<evidence type="ECO:0000256" key="12">
    <source>
        <dbReference type="ARBA" id="ARBA00023326"/>
    </source>
</evidence>
<feature type="chain" id="PRO_5040763989" description="lytic cellulose monooxygenase (C4-dehydrogenating)" evidence="16">
    <location>
        <begin position="25"/>
        <end position="238"/>
    </location>
</feature>
<evidence type="ECO:0000256" key="5">
    <source>
        <dbReference type="ARBA" id="ARBA00022729"/>
    </source>
</evidence>
<dbReference type="GO" id="GO:0030245">
    <property type="term" value="P:cellulose catabolic process"/>
    <property type="evidence" value="ECO:0007669"/>
    <property type="project" value="UniProtKB-KW"/>
</dbReference>